<dbReference type="PANTHER" id="PTHR40447">
    <property type="entry name" value="ANAEROBIC SULFITE REDUCTASE SUBUNIT A"/>
    <property type="match status" value="1"/>
</dbReference>
<protein>
    <submittedName>
        <fullName evidence="2">4Fe-4S ferredoxin iron-sulfur binding domain protein</fullName>
    </submittedName>
</protein>
<dbReference type="InterPro" id="IPR017896">
    <property type="entry name" value="4Fe4S_Fe-S-bd"/>
</dbReference>
<feature type="domain" description="4Fe-4S ferredoxin-type" evidence="1">
    <location>
        <begin position="246"/>
        <end position="329"/>
    </location>
</feature>
<reference evidence="2" key="1">
    <citation type="journal article" date="2013" name="Syst. Appl. Microbiol.">
        <title>New insights into the archaeal diversity of a hypersaline microbial mat obtained by a metagenomic approach.</title>
        <authorList>
            <person name="Lopez-Lopez A."/>
            <person name="Richter M."/>
            <person name="Pena A."/>
            <person name="Tamames J."/>
            <person name="Rossello-Mora R."/>
        </authorList>
    </citation>
    <scope>NUCLEOTIDE SEQUENCE</scope>
</reference>
<evidence type="ECO:0000313" key="2">
    <source>
        <dbReference type="EMBL" id="AGF92942.1"/>
    </source>
</evidence>
<evidence type="ECO:0000259" key="1">
    <source>
        <dbReference type="Pfam" id="PF17179"/>
    </source>
</evidence>
<dbReference type="EMBL" id="JX684077">
    <property type="protein sequence ID" value="AGF92942.1"/>
    <property type="molecule type" value="Genomic_DNA"/>
</dbReference>
<name>M1Q133_9ZZZZ</name>
<accession>M1Q133</accession>
<dbReference type="AlphaFoldDB" id="M1Q133"/>
<organism evidence="2">
    <name type="scientific">uncultured organism</name>
    <dbReference type="NCBI Taxonomy" id="155900"/>
    <lineage>
        <taxon>unclassified sequences</taxon>
        <taxon>environmental samples</taxon>
    </lineage>
</organism>
<gene>
    <name evidence="2" type="ORF">FLSS-5_0033</name>
</gene>
<proteinExistence type="predicted"/>
<dbReference type="PANTHER" id="PTHR40447:SF1">
    <property type="entry name" value="ANAEROBIC SULFITE REDUCTASE SUBUNIT A"/>
    <property type="match status" value="1"/>
</dbReference>
<dbReference type="Pfam" id="PF17179">
    <property type="entry name" value="Fer4_22"/>
    <property type="match status" value="1"/>
</dbReference>
<sequence>MNNIYSLSEWDLRKLVNNLAEDNYIFLPVQCQQSEGGRSRWEFVRWDPKETRFQLNCRRTDALCFDFFFPPNNIMHTFPEGQPGDKEGKGLTLLGYKSCDIDALKVLDKAFEEGDLSYPFYKKRREETTIISVDCLEIADPCFCNKVGGQPYPESGFDLNISTLPHYGDMLIEVGKNSEKGHEIADRYGHLFSEATDKEVELRQAHRDKMMTEIEEKNSYFEISPELGKVPRDAPFWDKYATKNCYCTAYTLACPTSRTLQNFQEDEDGRSSIQDKVWDSATLKDINNELHSDDPTDSRIKEMFYDKFDRFHEEHGYYGCSGCGLCISTAGGSIDIRDVFADAGNYQKH</sequence>